<keyword evidence="3" id="KW-1185">Reference proteome</keyword>
<keyword evidence="1" id="KW-1133">Transmembrane helix</keyword>
<dbReference type="RefSeq" id="WP_307241038.1">
    <property type="nucleotide sequence ID" value="NZ_JAUSQZ010000001.1"/>
</dbReference>
<organism evidence="2 3">
    <name type="scientific">Kineosporia succinea</name>
    <dbReference type="NCBI Taxonomy" id="84632"/>
    <lineage>
        <taxon>Bacteria</taxon>
        <taxon>Bacillati</taxon>
        <taxon>Actinomycetota</taxon>
        <taxon>Actinomycetes</taxon>
        <taxon>Kineosporiales</taxon>
        <taxon>Kineosporiaceae</taxon>
        <taxon>Kineosporia</taxon>
    </lineage>
</organism>
<dbReference type="Gene3D" id="2.160.20.80">
    <property type="entry name" value="E3 ubiquitin-protein ligase SopA"/>
    <property type="match status" value="1"/>
</dbReference>
<dbReference type="InterPro" id="IPR001646">
    <property type="entry name" value="5peptide_repeat"/>
</dbReference>
<dbReference type="Pfam" id="PF00805">
    <property type="entry name" value="Pentapeptide"/>
    <property type="match status" value="2"/>
</dbReference>
<feature type="transmembrane region" description="Helical" evidence="1">
    <location>
        <begin position="40"/>
        <end position="59"/>
    </location>
</feature>
<evidence type="ECO:0000313" key="2">
    <source>
        <dbReference type="EMBL" id="MDP9826338.1"/>
    </source>
</evidence>
<dbReference type="PANTHER" id="PTHR14136:SF17">
    <property type="entry name" value="BTB_POZ DOMAIN-CONTAINING PROTEIN KCTD9"/>
    <property type="match status" value="1"/>
</dbReference>
<dbReference type="InterPro" id="IPR051082">
    <property type="entry name" value="Pentapeptide-BTB/POZ_domain"/>
</dbReference>
<reference evidence="2 3" key="1">
    <citation type="submission" date="2023-07" db="EMBL/GenBank/DDBJ databases">
        <title>Sequencing the genomes of 1000 actinobacteria strains.</title>
        <authorList>
            <person name="Klenk H.-P."/>
        </authorList>
    </citation>
    <scope>NUCLEOTIDE SEQUENCE [LARGE SCALE GENOMIC DNA]</scope>
    <source>
        <strain evidence="2 3">DSM 44388</strain>
    </source>
</reference>
<dbReference type="Proteomes" id="UP001235712">
    <property type="component" value="Unassembled WGS sequence"/>
</dbReference>
<dbReference type="EMBL" id="JAUSQZ010000001">
    <property type="protein sequence ID" value="MDP9826338.1"/>
    <property type="molecule type" value="Genomic_DNA"/>
</dbReference>
<protein>
    <submittedName>
        <fullName evidence="2">Uncharacterized protein YjbI with pentapeptide repeats</fullName>
    </submittedName>
</protein>
<accession>A0ABT9P0Y7</accession>
<dbReference type="PANTHER" id="PTHR14136">
    <property type="entry name" value="BTB_POZ DOMAIN-CONTAINING PROTEIN KCTD9"/>
    <property type="match status" value="1"/>
</dbReference>
<keyword evidence="1" id="KW-0812">Transmembrane</keyword>
<comment type="caution">
    <text evidence="2">The sequence shown here is derived from an EMBL/GenBank/DDBJ whole genome shotgun (WGS) entry which is preliminary data.</text>
</comment>
<dbReference type="SUPFAM" id="SSF141571">
    <property type="entry name" value="Pentapeptide repeat-like"/>
    <property type="match status" value="1"/>
</dbReference>
<keyword evidence="1" id="KW-0472">Membrane</keyword>
<proteinExistence type="predicted"/>
<gene>
    <name evidence="2" type="ORF">J2S57_002087</name>
</gene>
<evidence type="ECO:0000313" key="3">
    <source>
        <dbReference type="Proteomes" id="UP001235712"/>
    </source>
</evidence>
<evidence type="ECO:0000256" key="1">
    <source>
        <dbReference type="SAM" id="Phobius"/>
    </source>
</evidence>
<sequence>MAAIGLALAASLWLFPQYVTGRGAGLSEVQRLTLANDARMPALVAVAVGAGVAGLWFSVRQQQRARTVDRGERFNRAVTQLTDPAASTRVGAVYALERLSHERGQDTQPVAEVLAAFVQEARPLEVTGHFTAISSDVAAALQVLARVAGHRRRPVDLTAARLPGGQFKGIDLSGANLALVDLSGADLSLANLANCNLSHADLRGADLSWANLLGADLTGADTRDCDMRQVSLTSRQRAQLLEVPAETVRPPGRRQAAR</sequence>
<name>A0ABT9P0Y7_9ACTN</name>